<keyword evidence="3" id="KW-1185">Reference proteome</keyword>
<gene>
    <name evidence="2" type="ORF">PIB30_037674</name>
</gene>
<protein>
    <submittedName>
        <fullName evidence="2">Uncharacterized protein</fullName>
    </submittedName>
</protein>
<organism evidence="2 3">
    <name type="scientific">Stylosanthes scabra</name>
    <dbReference type="NCBI Taxonomy" id="79078"/>
    <lineage>
        <taxon>Eukaryota</taxon>
        <taxon>Viridiplantae</taxon>
        <taxon>Streptophyta</taxon>
        <taxon>Embryophyta</taxon>
        <taxon>Tracheophyta</taxon>
        <taxon>Spermatophyta</taxon>
        <taxon>Magnoliopsida</taxon>
        <taxon>eudicotyledons</taxon>
        <taxon>Gunneridae</taxon>
        <taxon>Pentapetalae</taxon>
        <taxon>rosids</taxon>
        <taxon>fabids</taxon>
        <taxon>Fabales</taxon>
        <taxon>Fabaceae</taxon>
        <taxon>Papilionoideae</taxon>
        <taxon>50 kb inversion clade</taxon>
        <taxon>dalbergioids sensu lato</taxon>
        <taxon>Dalbergieae</taxon>
        <taxon>Pterocarpus clade</taxon>
        <taxon>Stylosanthes</taxon>
    </lineage>
</organism>
<accession>A0ABU6VCE4</accession>
<sequence>MKPGKRWRRLRFGSSRQRKKKKKRDQGGGGCTARSAGGESGGSYTSSIRRKKKKRRRRLRKKNKKREGGGAGGGRRRRGGCLGVVVTMDKGRRRLGFLLVPMGSICPTLNKNTNSESWLILTSPRLALRLLTKYLTFKKYYKARERLYHKLKTSKISSFV</sequence>
<proteinExistence type="predicted"/>
<dbReference type="EMBL" id="JASCZI010151225">
    <property type="protein sequence ID" value="MED6171112.1"/>
    <property type="molecule type" value="Genomic_DNA"/>
</dbReference>
<comment type="caution">
    <text evidence="2">The sequence shown here is derived from an EMBL/GenBank/DDBJ whole genome shotgun (WGS) entry which is preliminary data.</text>
</comment>
<feature type="compositionally biased region" description="Basic residues" evidence="1">
    <location>
        <begin position="1"/>
        <end position="24"/>
    </location>
</feature>
<dbReference type="Proteomes" id="UP001341840">
    <property type="component" value="Unassembled WGS sequence"/>
</dbReference>
<name>A0ABU6VCE4_9FABA</name>
<evidence type="ECO:0000313" key="3">
    <source>
        <dbReference type="Proteomes" id="UP001341840"/>
    </source>
</evidence>
<evidence type="ECO:0000313" key="2">
    <source>
        <dbReference type="EMBL" id="MED6171112.1"/>
    </source>
</evidence>
<evidence type="ECO:0000256" key="1">
    <source>
        <dbReference type="SAM" id="MobiDB-lite"/>
    </source>
</evidence>
<reference evidence="2 3" key="1">
    <citation type="journal article" date="2023" name="Plants (Basel)">
        <title>Bridging the Gap: Combining Genomics and Transcriptomics Approaches to Understand Stylosanthes scabra, an Orphan Legume from the Brazilian Caatinga.</title>
        <authorList>
            <person name="Ferreira-Neto J.R.C."/>
            <person name="da Silva M.D."/>
            <person name="Binneck E."/>
            <person name="de Melo N.F."/>
            <person name="da Silva R.H."/>
            <person name="de Melo A.L.T.M."/>
            <person name="Pandolfi V."/>
            <person name="Bustamante F.O."/>
            <person name="Brasileiro-Vidal A.C."/>
            <person name="Benko-Iseppon A.M."/>
        </authorList>
    </citation>
    <scope>NUCLEOTIDE SEQUENCE [LARGE SCALE GENOMIC DNA]</scope>
    <source>
        <tissue evidence="2">Leaves</tissue>
    </source>
</reference>
<feature type="compositionally biased region" description="Basic residues" evidence="1">
    <location>
        <begin position="48"/>
        <end position="65"/>
    </location>
</feature>
<feature type="region of interest" description="Disordered" evidence="1">
    <location>
        <begin position="1"/>
        <end position="79"/>
    </location>
</feature>